<protein>
    <submittedName>
        <fullName evidence="2">Cytosine deaminase</fullName>
        <ecNumber evidence="2">3.5.4.1</ecNumber>
    </submittedName>
</protein>
<name>A0A1S6IP08_9LACT</name>
<dbReference type="EC" id="3.5.4.1" evidence="2"/>
<proteinExistence type="predicted"/>
<dbReference type="RefSeq" id="WP_062471995.1">
    <property type="nucleotide sequence ID" value="NZ_BBYN01000035.1"/>
</dbReference>
<dbReference type="SUPFAM" id="SSF51338">
    <property type="entry name" value="Composite domain of metallo-dependent hydrolases"/>
    <property type="match status" value="1"/>
</dbReference>
<evidence type="ECO:0000313" key="3">
    <source>
        <dbReference type="Proteomes" id="UP000188993"/>
    </source>
</evidence>
<dbReference type="Gene3D" id="3.20.20.140">
    <property type="entry name" value="Metal-dependent hydrolases"/>
    <property type="match status" value="1"/>
</dbReference>
<dbReference type="EMBL" id="CP019728">
    <property type="protein sequence ID" value="AQS53249.1"/>
    <property type="molecule type" value="Genomic_DNA"/>
</dbReference>
<gene>
    <name evidence="2" type="primary">codA_2</name>
    <name evidence="2" type="ORF">BW727_100856</name>
</gene>
<keyword evidence="2" id="KW-0378">Hydrolase</keyword>
<feature type="domain" description="Amidohydrolase 3" evidence="1">
    <location>
        <begin position="42"/>
        <end position="118"/>
    </location>
</feature>
<dbReference type="InterPro" id="IPR011059">
    <property type="entry name" value="Metal-dep_hydrolase_composite"/>
</dbReference>
<dbReference type="AlphaFoldDB" id="A0A1S6IP08"/>
<dbReference type="InterPro" id="IPR052349">
    <property type="entry name" value="Metallo-hydrolase_Enzymes"/>
</dbReference>
<dbReference type="PANTHER" id="PTHR32027:SF0">
    <property type="entry name" value="CYTOSINE DEAMINASE"/>
    <property type="match status" value="1"/>
</dbReference>
<dbReference type="InterPro" id="IPR013108">
    <property type="entry name" value="Amidohydro_3"/>
</dbReference>
<dbReference type="InterPro" id="IPR032466">
    <property type="entry name" value="Metal_Hydrolase"/>
</dbReference>
<dbReference type="PANTHER" id="PTHR32027">
    <property type="entry name" value="CYTOSINE DEAMINASE"/>
    <property type="match status" value="1"/>
</dbReference>
<dbReference type="Proteomes" id="UP000188993">
    <property type="component" value="Chromosome"/>
</dbReference>
<keyword evidence="3" id="KW-1185">Reference proteome</keyword>
<organism evidence="2 3">
    <name type="scientific">Jeotgalibaca dankookensis</name>
    <dbReference type="NCBI Taxonomy" id="708126"/>
    <lineage>
        <taxon>Bacteria</taxon>
        <taxon>Bacillati</taxon>
        <taxon>Bacillota</taxon>
        <taxon>Bacilli</taxon>
        <taxon>Lactobacillales</taxon>
        <taxon>Carnobacteriaceae</taxon>
        <taxon>Jeotgalibaca</taxon>
    </lineage>
</organism>
<dbReference type="SUPFAM" id="SSF51556">
    <property type="entry name" value="Metallo-dependent hydrolases"/>
    <property type="match status" value="1"/>
</dbReference>
<sequence>MTNILIRNAHLKDEQPTTDIKISGSKIIEIGNNLVNDNDALEIDAEGNVVLPTFIESHIHPDKAFLEERKPNVSGTLAEALKNTAELKAKYTYDDVFSRAQRLIKWSIRNGTTIMRAIPDVDPFEETLGVRVLVDLREKYKDLLDMQICAFPQEGIVRHPEVYDMMEESIKMGADIVGGCPYSEDSIEDTKKHIEMVFCFGSKI</sequence>
<dbReference type="KEGG" id="jda:BW727_100856"/>
<dbReference type="STRING" id="708126.BW727_100856"/>
<evidence type="ECO:0000313" key="2">
    <source>
        <dbReference type="EMBL" id="AQS53249.1"/>
    </source>
</evidence>
<dbReference type="OrthoDB" id="9815027at2"/>
<dbReference type="GO" id="GO:0004131">
    <property type="term" value="F:cytosine deaminase activity"/>
    <property type="evidence" value="ECO:0007669"/>
    <property type="project" value="UniProtKB-EC"/>
</dbReference>
<reference evidence="2 3" key="1">
    <citation type="journal article" date="2014" name="Int. J. Syst. Evol. Microbiol.">
        <title>Jeotgalibaca dankookensis gen. nov., sp. nov., a member of the family Carnobacteriaceae, isolated from seujeot (Korean traditional food).</title>
        <authorList>
            <person name="Lee D.G."/>
            <person name="Trujillo M.E."/>
            <person name="Kang H."/>
            <person name="Ahn T.Y."/>
        </authorList>
    </citation>
    <scope>NUCLEOTIDE SEQUENCE [LARGE SCALE GENOMIC DNA]</scope>
    <source>
        <strain evidence="2 3">EX-07</strain>
    </source>
</reference>
<accession>A0A1S6IP08</accession>
<evidence type="ECO:0000259" key="1">
    <source>
        <dbReference type="Pfam" id="PF07969"/>
    </source>
</evidence>
<dbReference type="Pfam" id="PF07969">
    <property type="entry name" value="Amidohydro_3"/>
    <property type="match status" value="1"/>
</dbReference>